<reference evidence="2" key="1">
    <citation type="submission" date="2017-01" db="EMBL/GenBank/DDBJ databases">
        <title>Genome sequence of Rouxiella sp. ERMR1:05.</title>
        <authorList>
            <person name="Kumar R."/>
            <person name="Singh D."/>
            <person name="Kumar S."/>
        </authorList>
    </citation>
    <scope>NUCLEOTIDE SEQUENCE [LARGE SCALE GENOMIC DNA]</scope>
    <source>
        <strain evidence="2">ERMR1:05</strain>
    </source>
</reference>
<proteinExistence type="predicted"/>
<dbReference type="KEGG" id="rox:BV494_08060"/>
<organism evidence="1 2">
    <name type="scientific">Rahnella sikkimica</name>
    <dbReference type="NCBI Taxonomy" id="1805933"/>
    <lineage>
        <taxon>Bacteria</taxon>
        <taxon>Pseudomonadati</taxon>
        <taxon>Pseudomonadota</taxon>
        <taxon>Gammaproteobacteria</taxon>
        <taxon>Enterobacterales</taxon>
        <taxon>Yersiniaceae</taxon>
        <taxon>Rahnella</taxon>
    </lineage>
</organism>
<dbReference type="EMBL" id="CP019062">
    <property type="protein sequence ID" value="AVF34890.1"/>
    <property type="molecule type" value="Genomic_DNA"/>
</dbReference>
<gene>
    <name evidence="1" type="ORF">BV494_08060</name>
</gene>
<keyword evidence="2" id="KW-1185">Reference proteome</keyword>
<evidence type="ECO:0000313" key="2">
    <source>
        <dbReference type="Proteomes" id="UP000239197"/>
    </source>
</evidence>
<protein>
    <submittedName>
        <fullName evidence="1">Uncharacterized protein</fullName>
    </submittedName>
</protein>
<evidence type="ECO:0000313" key="1">
    <source>
        <dbReference type="EMBL" id="AVF34890.1"/>
    </source>
</evidence>
<accession>A0A2L1UPN8</accession>
<name>A0A2L1UPN8_9GAMM</name>
<dbReference type="Proteomes" id="UP000239197">
    <property type="component" value="Chromosome"/>
</dbReference>
<dbReference type="AlphaFoldDB" id="A0A2L1UPN8"/>
<sequence length="67" mass="7596">MMVVNQNVCHVSVSFCSFSAARFTLNHSPHVSNSLPMKLNYRAATAQPFFLMMSFSYLQQGVHQINE</sequence>